<evidence type="ECO:0000313" key="2">
    <source>
        <dbReference type="EMBL" id="CAF3952642.1"/>
    </source>
</evidence>
<protein>
    <submittedName>
        <fullName evidence="1">Uncharacterized protein</fullName>
    </submittedName>
</protein>
<dbReference type="AlphaFoldDB" id="A0A815K501"/>
<gene>
    <name evidence="2" type="ORF">FNK824_LOCUS23315</name>
    <name evidence="1" type="ORF">SEV965_LOCUS30627</name>
</gene>
<dbReference type="InterPro" id="IPR053164">
    <property type="entry name" value="IS1016-like_transposase"/>
</dbReference>
<proteinExistence type="predicted"/>
<dbReference type="Proteomes" id="UP000663889">
    <property type="component" value="Unassembled WGS sequence"/>
</dbReference>
<name>A0A815K501_9BILA</name>
<dbReference type="PANTHER" id="PTHR47163">
    <property type="entry name" value="DDE_TNP_IS1595 DOMAIN-CONTAINING PROTEIN"/>
    <property type="match status" value="1"/>
</dbReference>
<evidence type="ECO:0000313" key="1">
    <source>
        <dbReference type="EMBL" id="CAF1385215.1"/>
    </source>
</evidence>
<evidence type="ECO:0000313" key="3">
    <source>
        <dbReference type="Proteomes" id="UP000663889"/>
    </source>
</evidence>
<sequence>MNLNVEIDDLDKLTLRKIHELTKTNISTILLLQKLKLLPTLPTKIEQCRQQNNHSWYLAEYNKSIDGYAFRCGQCLKIRSIRTDTFFKKSHLTLSTIFELMYYWSREEDSLEKIMHELEIGSQTTVVDWKNFCRDICAEYYVNHPTSIGGIFSSLKKILL</sequence>
<accession>A0A815K501</accession>
<dbReference type="Proteomes" id="UP000663874">
    <property type="component" value="Unassembled WGS sequence"/>
</dbReference>
<dbReference type="EMBL" id="CAJNOU010003340">
    <property type="protein sequence ID" value="CAF1385215.1"/>
    <property type="molecule type" value="Genomic_DNA"/>
</dbReference>
<dbReference type="EMBL" id="CAJOBE010004907">
    <property type="protein sequence ID" value="CAF3952642.1"/>
    <property type="molecule type" value="Genomic_DNA"/>
</dbReference>
<comment type="caution">
    <text evidence="1">The sequence shown here is derived from an EMBL/GenBank/DDBJ whole genome shotgun (WGS) entry which is preliminary data.</text>
</comment>
<dbReference type="PANTHER" id="PTHR47163:SF2">
    <property type="entry name" value="SI:DKEY-17M8.2"/>
    <property type="match status" value="1"/>
</dbReference>
<organism evidence="1 3">
    <name type="scientific">Rotaria sordida</name>
    <dbReference type="NCBI Taxonomy" id="392033"/>
    <lineage>
        <taxon>Eukaryota</taxon>
        <taxon>Metazoa</taxon>
        <taxon>Spiralia</taxon>
        <taxon>Gnathifera</taxon>
        <taxon>Rotifera</taxon>
        <taxon>Eurotatoria</taxon>
        <taxon>Bdelloidea</taxon>
        <taxon>Philodinida</taxon>
        <taxon>Philodinidae</taxon>
        <taxon>Rotaria</taxon>
    </lineage>
</organism>
<reference evidence="1" key="1">
    <citation type="submission" date="2021-02" db="EMBL/GenBank/DDBJ databases">
        <authorList>
            <person name="Nowell W R."/>
        </authorList>
    </citation>
    <scope>NUCLEOTIDE SEQUENCE</scope>
</reference>